<evidence type="ECO:0000313" key="2">
    <source>
        <dbReference type="Proteomes" id="UP000377595"/>
    </source>
</evidence>
<dbReference type="AlphaFoldDB" id="A0A5M3XCM7"/>
<reference evidence="1 2" key="1">
    <citation type="submission" date="2019-10" db="EMBL/GenBank/DDBJ databases">
        <title>Whole genome shotgun sequence of Acrocarpospora pleiomorpha NBRC 16267.</title>
        <authorList>
            <person name="Ichikawa N."/>
            <person name="Kimura A."/>
            <person name="Kitahashi Y."/>
            <person name="Komaki H."/>
            <person name="Oguchi A."/>
        </authorList>
    </citation>
    <scope>NUCLEOTIDE SEQUENCE [LARGE SCALE GENOMIC DNA]</scope>
    <source>
        <strain evidence="1 2">NBRC 16267</strain>
    </source>
</reference>
<gene>
    <name evidence="1" type="ORF">Aple_018390</name>
</gene>
<accession>A0A5M3XCM7</accession>
<dbReference type="EMBL" id="BLAF01000009">
    <property type="protein sequence ID" value="GES18944.1"/>
    <property type="molecule type" value="Genomic_DNA"/>
</dbReference>
<dbReference type="OrthoDB" id="3535795at2"/>
<evidence type="ECO:0008006" key="3">
    <source>
        <dbReference type="Google" id="ProtNLM"/>
    </source>
</evidence>
<name>A0A5M3XCM7_9ACTN</name>
<keyword evidence="2" id="KW-1185">Reference proteome</keyword>
<organism evidence="1 2">
    <name type="scientific">Acrocarpospora pleiomorpha</name>
    <dbReference type="NCBI Taxonomy" id="90975"/>
    <lineage>
        <taxon>Bacteria</taxon>
        <taxon>Bacillati</taxon>
        <taxon>Actinomycetota</taxon>
        <taxon>Actinomycetes</taxon>
        <taxon>Streptosporangiales</taxon>
        <taxon>Streptosporangiaceae</taxon>
        <taxon>Acrocarpospora</taxon>
    </lineage>
</organism>
<proteinExistence type="predicted"/>
<evidence type="ECO:0000313" key="1">
    <source>
        <dbReference type="EMBL" id="GES18944.1"/>
    </source>
</evidence>
<dbReference type="Proteomes" id="UP000377595">
    <property type="component" value="Unassembled WGS sequence"/>
</dbReference>
<dbReference type="SUPFAM" id="SSF88723">
    <property type="entry name" value="PIN domain-like"/>
    <property type="match status" value="1"/>
</dbReference>
<dbReference type="RefSeq" id="WP_155344061.1">
    <property type="nucleotide sequence ID" value="NZ_BAAAHM010000004.1"/>
</dbReference>
<sequence>MSDHTPTPYILDTSVLQELVRGDGDLISLIQDFDRTGQPMVAPVLAVAGALLANRGVADAEASLAGFSAFGNVVIAPLDGVDQAADLVDMISATGLDPWNAHVAAIANVSVCPILTMNAAEWQEPSAALEHPLHTIEIAEPDN</sequence>
<comment type="caution">
    <text evidence="1">The sequence shown here is derived from an EMBL/GenBank/DDBJ whole genome shotgun (WGS) entry which is preliminary data.</text>
</comment>
<protein>
    <recommendedName>
        <fullName evidence="3">PIN domain-containing protein</fullName>
    </recommendedName>
</protein>
<dbReference type="InterPro" id="IPR029060">
    <property type="entry name" value="PIN-like_dom_sf"/>
</dbReference>